<dbReference type="PROSITE" id="PS51257">
    <property type="entry name" value="PROKAR_LIPOPROTEIN"/>
    <property type="match status" value="1"/>
</dbReference>
<keyword evidence="3" id="KW-1185">Reference proteome</keyword>
<evidence type="ECO:0000313" key="3">
    <source>
        <dbReference type="Proteomes" id="UP000028045"/>
    </source>
</evidence>
<protein>
    <recommendedName>
        <fullName evidence="1">Acyclic terpene utilisation N-terminal domain-containing protein</fullName>
    </recommendedName>
</protein>
<dbReference type="AlphaFoldDB" id="A0A084BCM7"/>
<dbReference type="PANTHER" id="PTHR47585">
    <property type="match status" value="1"/>
</dbReference>
<evidence type="ECO:0000259" key="1">
    <source>
        <dbReference type="Pfam" id="PF07287"/>
    </source>
</evidence>
<dbReference type="InterPro" id="IPR010839">
    <property type="entry name" value="AtuA_N"/>
</dbReference>
<dbReference type="PANTHER" id="PTHR47585:SF2">
    <property type="entry name" value="DUF1446 DOMAIN PROTEIN (AFU_ORTHOLOGUE AFUA_6G11420)"/>
    <property type="match status" value="1"/>
</dbReference>
<evidence type="ECO:0000313" key="2">
    <source>
        <dbReference type="EMBL" id="KEY75306.1"/>
    </source>
</evidence>
<organism evidence="2 3">
    <name type="scientific">Stachybotrys chartarum (strain CBS 109288 / IBT 7711)</name>
    <name type="common">Toxic black mold</name>
    <name type="synonym">Stilbospora chartarum</name>
    <dbReference type="NCBI Taxonomy" id="1280523"/>
    <lineage>
        <taxon>Eukaryota</taxon>
        <taxon>Fungi</taxon>
        <taxon>Dikarya</taxon>
        <taxon>Ascomycota</taxon>
        <taxon>Pezizomycotina</taxon>
        <taxon>Sordariomycetes</taxon>
        <taxon>Hypocreomycetidae</taxon>
        <taxon>Hypocreales</taxon>
        <taxon>Stachybotryaceae</taxon>
        <taxon>Stachybotrys</taxon>
    </lineage>
</organism>
<dbReference type="EMBL" id="KL647377">
    <property type="protein sequence ID" value="KEY75306.1"/>
    <property type="molecule type" value="Genomic_DNA"/>
</dbReference>
<name>A0A084BCM7_STACB</name>
<gene>
    <name evidence="2" type="ORF">S7711_08479</name>
</gene>
<dbReference type="Proteomes" id="UP000028045">
    <property type="component" value="Unassembled WGS sequence"/>
</dbReference>
<dbReference type="HOGENOM" id="CLU_714053_0_0_1"/>
<dbReference type="Pfam" id="PF07287">
    <property type="entry name" value="AtuA"/>
    <property type="match status" value="1"/>
</dbReference>
<proteinExistence type="predicted"/>
<feature type="domain" description="Acyclic terpene utilisation N-terminal" evidence="1">
    <location>
        <begin position="31"/>
        <end position="378"/>
    </location>
</feature>
<accession>A0A084BCM7</accession>
<sequence>MSSRQQQHRVSPWTSWWVIGCQISTCPAAPTQSKQGDDVAYEETFLEALELALEDLAKKKIKLAANAGMAVTKDLFEVLVKLVKDKGLDFSVAWVEGDVVLDTVQKMEKKDLVSICTGQTLEKWGLEPFFAHCYLGGIGIKAALDASADIVICGKVADASPIIAAVDWYHGWQRTDFEKLANALMAGHLIECFTYITGNNPTGFKSLEWSAMGIFGYPIAEISPDEEVVITKAQYTSGPVSVETCKERLLYEIQGMYYFHCDITAVINRVGFIWTGLDRVPMSGVRGIPPHKPTKVGLTALGDCKSELHWAAVGLDIKEKARMLELQIKASLGSKLDRFTHFDIQIYGEVLENPKNQTLQCWIYDWSPSQDMVMRFCPPILAALAST</sequence>
<dbReference type="OrthoDB" id="10265871at2759"/>
<reference evidence="2 3" key="1">
    <citation type="journal article" date="2014" name="BMC Genomics">
        <title>Comparative genome sequencing reveals chemotype-specific gene clusters in the toxigenic black mold Stachybotrys.</title>
        <authorList>
            <person name="Semeiks J."/>
            <person name="Borek D."/>
            <person name="Otwinowski Z."/>
            <person name="Grishin N.V."/>
        </authorList>
    </citation>
    <scope>NUCLEOTIDE SEQUENCE [LARGE SCALE GENOMIC DNA]</scope>
    <source>
        <strain evidence="3">CBS 109288 / IBT 7711</strain>
    </source>
</reference>